<accession>A0A4V2DXF4</accession>
<gene>
    <name evidence="2" type="ORF">EUX57_17925</name>
</gene>
<dbReference type="RefSeq" id="WP_065935716.1">
    <property type="nucleotide sequence ID" value="NZ_SGFE01000036.1"/>
</dbReference>
<keyword evidence="1" id="KW-1133">Transmembrane helix</keyword>
<organism evidence="2 3">
    <name type="scientific">Pseudomonas orientalis</name>
    <dbReference type="NCBI Taxonomy" id="76758"/>
    <lineage>
        <taxon>Bacteria</taxon>
        <taxon>Pseudomonadati</taxon>
        <taxon>Pseudomonadota</taxon>
        <taxon>Gammaproteobacteria</taxon>
        <taxon>Pseudomonadales</taxon>
        <taxon>Pseudomonadaceae</taxon>
        <taxon>Pseudomonas</taxon>
    </lineage>
</organism>
<evidence type="ECO:0000313" key="2">
    <source>
        <dbReference type="EMBL" id="RZI30370.1"/>
    </source>
</evidence>
<feature type="transmembrane region" description="Helical" evidence="1">
    <location>
        <begin position="23"/>
        <end position="45"/>
    </location>
</feature>
<keyword evidence="1" id="KW-0812">Transmembrane</keyword>
<dbReference type="EMBL" id="SGFE01000036">
    <property type="protein sequence ID" value="RZI30370.1"/>
    <property type="molecule type" value="Genomic_DNA"/>
</dbReference>
<feature type="transmembrane region" description="Helical" evidence="1">
    <location>
        <begin position="65"/>
        <end position="83"/>
    </location>
</feature>
<evidence type="ECO:0000313" key="3">
    <source>
        <dbReference type="Proteomes" id="UP000293369"/>
    </source>
</evidence>
<dbReference type="AlphaFoldDB" id="A0A4V2DXF4"/>
<dbReference type="Proteomes" id="UP000293369">
    <property type="component" value="Unassembled WGS sequence"/>
</dbReference>
<sequence length="126" mass="14434">MTDMPEPVTAPNRSLVRRTGRSILLVLGVLLATTALVVLLSAALMNMFDSAEQWQAWRTDHYWSLFTWRLMLYIALAVAWFKFKARLSNSERSKRRKGLLKIEVMVILLFLMVELSKVLYQAGGDS</sequence>
<name>A0A4V2DXF4_9PSED</name>
<feature type="transmembrane region" description="Helical" evidence="1">
    <location>
        <begin position="104"/>
        <end position="123"/>
    </location>
</feature>
<keyword evidence="1" id="KW-0472">Membrane</keyword>
<proteinExistence type="predicted"/>
<evidence type="ECO:0000256" key="1">
    <source>
        <dbReference type="SAM" id="Phobius"/>
    </source>
</evidence>
<protein>
    <submittedName>
        <fullName evidence="2">Uncharacterized protein</fullName>
    </submittedName>
</protein>
<reference evidence="2 3" key="1">
    <citation type="submission" date="2019-02" db="EMBL/GenBank/DDBJ databases">
        <title>Pseudomonas spp from wheat grain.</title>
        <authorList>
            <person name="Cho G.-S."/>
            <person name="Franz C.M.A.P."/>
        </authorList>
    </citation>
    <scope>NUCLEOTIDE SEQUENCE [LARGE SCALE GENOMIC DNA]</scope>
    <source>
        <strain evidence="2 3">133NRW</strain>
    </source>
</reference>
<comment type="caution">
    <text evidence="2">The sequence shown here is derived from an EMBL/GenBank/DDBJ whole genome shotgun (WGS) entry which is preliminary data.</text>
</comment>